<feature type="compositionally biased region" description="Acidic residues" evidence="1">
    <location>
        <begin position="127"/>
        <end position="146"/>
    </location>
</feature>
<dbReference type="Proteomes" id="UP000774617">
    <property type="component" value="Unassembled WGS sequence"/>
</dbReference>
<feature type="compositionally biased region" description="Basic and acidic residues" evidence="1">
    <location>
        <begin position="352"/>
        <end position="362"/>
    </location>
</feature>
<organism evidence="2 3">
    <name type="scientific">Macrophomina phaseolina</name>
    <dbReference type="NCBI Taxonomy" id="35725"/>
    <lineage>
        <taxon>Eukaryota</taxon>
        <taxon>Fungi</taxon>
        <taxon>Dikarya</taxon>
        <taxon>Ascomycota</taxon>
        <taxon>Pezizomycotina</taxon>
        <taxon>Dothideomycetes</taxon>
        <taxon>Dothideomycetes incertae sedis</taxon>
        <taxon>Botryosphaeriales</taxon>
        <taxon>Botryosphaeriaceae</taxon>
        <taxon>Macrophomina</taxon>
    </lineage>
</organism>
<feature type="compositionally biased region" description="Low complexity" evidence="1">
    <location>
        <begin position="54"/>
        <end position="68"/>
    </location>
</feature>
<proteinExistence type="predicted"/>
<sequence length="385" mass="42084">MAPVLPLLTASAISPKPTASALYTGASSTPTKKASSAPPQIPASFSMRIHEVTNNSGSESGGNSRPSNFWGSEAGHATQGITVEAAQEAVEALVKLASGSSKQSASSYAPSASPCASHEGTPATGMEDVDATGVDDDDECDDEAGGDPDKREFICWVHPQCQTKQYTLALSRKMVSDYFGRNKKETQLVEEHRWIRACRKHYQRKSYQDSWRTYKGKVVIQQLHKIADQRPGVVFKVTLKSSEEKRLSDYLARLSNDDSLFDPEAREAKAKDDKNPDRSPLAVLREIKQFVHARSQGDGDGMLNARDSEQLVNMAIQMVKDGRCVRLPLFEMLPQLAEDKTTPNRGKGKQVGVEDKRAEKPTSKKAAGSKRRGLAHGTGAKRQRV</sequence>
<comment type="caution">
    <text evidence="2">The sequence shown here is derived from an EMBL/GenBank/DDBJ whole genome shotgun (WGS) entry which is preliminary data.</text>
</comment>
<evidence type="ECO:0000313" key="3">
    <source>
        <dbReference type="Proteomes" id="UP000774617"/>
    </source>
</evidence>
<accession>A0ABQ8GEP9</accession>
<gene>
    <name evidence="2" type="ORF">B0J12DRAFT_739506</name>
</gene>
<feature type="compositionally biased region" description="Low complexity" evidence="1">
    <location>
        <begin position="103"/>
        <end position="117"/>
    </location>
</feature>
<evidence type="ECO:0000313" key="2">
    <source>
        <dbReference type="EMBL" id="KAH7053412.1"/>
    </source>
</evidence>
<protein>
    <submittedName>
        <fullName evidence="2">Uncharacterized protein</fullName>
    </submittedName>
</protein>
<name>A0ABQ8GEP9_9PEZI</name>
<evidence type="ECO:0000256" key="1">
    <source>
        <dbReference type="SAM" id="MobiDB-lite"/>
    </source>
</evidence>
<feature type="compositionally biased region" description="Basic residues" evidence="1">
    <location>
        <begin position="367"/>
        <end position="385"/>
    </location>
</feature>
<dbReference type="EMBL" id="JAGTJR010000010">
    <property type="protein sequence ID" value="KAH7053412.1"/>
    <property type="molecule type" value="Genomic_DNA"/>
</dbReference>
<feature type="region of interest" description="Disordered" evidence="1">
    <location>
        <begin position="103"/>
        <end position="146"/>
    </location>
</feature>
<keyword evidence="3" id="KW-1185">Reference proteome</keyword>
<feature type="compositionally biased region" description="Low complexity" evidence="1">
    <location>
        <begin position="26"/>
        <end position="38"/>
    </location>
</feature>
<feature type="region of interest" description="Disordered" evidence="1">
    <location>
        <begin position="23"/>
        <end position="75"/>
    </location>
</feature>
<feature type="region of interest" description="Disordered" evidence="1">
    <location>
        <begin position="338"/>
        <end position="385"/>
    </location>
</feature>
<reference evidence="2 3" key="1">
    <citation type="journal article" date="2021" name="Nat. Commun.">
        <title>Genetic determinants of endophytism in the Arabidopsis root mycobiome.</title>
        <authorList>
            <person name="Mesny F."/>
            <person name="Miyauchi S."/>
            <person name="Thiergart T."/>
            <person name="Pickel B."/>
            <person name="Atanasova L."/>
            <person name="Karlsson M."/>
            <person name="Huettel B."/>
            <person name="Barry K.W."/>
            <person name="Haridas S."/>
            <person name="Chen C."/>
            <person name="Bauer D."/>
            <person name="Andreopoulos W."/>
            <person name="Pangilinan J."/>
            <person name="LaButti K."/>
            <person name="Riley R."/>
            <person name="Lipzen A."/>
            <person name="Clum A."/>
            <person name="Drula E."/>
            <person name="Henrissat B."/>
            <person name="Kohler A."/>
            <person name="Grigoriev I.V."/>
            <person name="Martin F.M."/>
            <person name="Hacquard S."/>
        </authorList>
    </citation>
    <scope>NUCLEOTIDE SEQUENCE [LARGE SCALE GENOMIC DNA]</scope>
    <source>
        <strain evidence="2 3">MPI-SDFR-AT-0080</strain>
    </source>
</reference>